<feature type="transmembrane region" description="Helical" evidence="8">
    <location>
        <begin position="12"/>
        <end position="37"/>
    </location>
</feature>
<keyword evidence="4 7" id="KW-0812">Transmembrane</keyword>
<dbReference type="GO" id="GO:0015031">
    <property type="term" value="P:protein transport"/>
    <property type="evidence" value="ECO:0007669"/>
    <property type="project" value="UniProtKB-KW"/>
</dbReference>
<evidence type="ECO:0000256" key="5">
    <source>
        <dbReference type="ARBA" id="ARBA00022989"/>
    </source>
</evidence>
<dbReference type="EMBL" id="MAAF01000040">
    <property type="protein sequence ID" value="OUR82361.1"/>
    <property type="molecule type" value="Genomic_DNA"/>
</dbReference>
<comment type="subcellular location">
    <subcellularLocation>
        <location evidence="1">Cell membrane</location>
        <topology evidence="1">Single-pass membrane protein</topology>
    </subcellularLocation>
    <subcellularLocation>
        <location evidence="7">Cell membrane</location>
        <topology evidence="7">Single-pass type II membrane protein</topology>
    </subcellularLocation>
</comment>
<evidence type="ECO:0000256" key="7">
    <source>
        <dbReference type="RuleBase" id="RU003879"/>
    </source>
</evidence>
<keyword evidence="5 8" id="KW-1133">Transmembrane helix</keyword>
<dbReference type="InterPro" id="IPR003400">
    <property type="entry name" value="ExbD"/>
</dbReference>
<sequence>MKLTKRVTATPVIEPMLPLINIIFLLLIFFMVSAHIATPITGISIPNQSKENPLEQKNNSQDKWLFVSKNGELSYQKNAIAFTSLATKFSHRKELSLLADSEITTGMLEKIAKELSKAGVQNIKLVTQLSLPTKKGGS</sequence>
<comment type="similarity">
    <text evidence="2 7">Belongs to the ExbD/TolR family.</text>
</comment>
<evidence type="ECO:0000256" key="4">
    <source>
        <dbReference type="ARBA" id="ARBA00022692"/>
    </source>
</evidence>
<organism evidence="9 10">
    <name type="scientific">Colwellia psychrerythraea</name>
    <name type="common">Vibrio psychroerythus</name>
    <dbReference type="NCBI Taxonomy" id="28229"/>
    <lineage>
        <taxon>Bacteria</taxon>
        <taxon>Pseudomonadati</taxon>
        <taxon>Pseudomonadota</taxon>
        <taxon>Gammaproteobacteria</taxon>
        <taxon>Alteromonadales</taxon>
        <taxon>Colwelliaceae</taxon>
        <taxon>Colwellia</taxon>
    </lineage>
</organism>
<evidence type="ECO:0000313" key="10">
    <source>
        <dbReference type="Proteomes" id="UP000243053"/>
    </source>
</evidence>
<evidence type="ECO:0000256" key="1">
    <source>
        <dbReference type="ARBA" id="ARBA00004162"/>
    </source>
</evidence>
<dbReference type="Proteomes" id="UP000243053">
    <property type="component" value="Unassembled WGS sequence"/>
</dbReference>
<gene>
    <name evidence="9" type="ORF">A9Q75_06520</name>
</gene>
<protein>
    <recommendedName>
        <fullName evidence="11">Biopolymer transporter ExbD</fullName>
    </recommendedName>
</protein>
<evidence type="ECO:0000256" key="2">
    <source>
        <dbReference type="ARBA" id="ARBA00005811"/>
    </source>
</evidence>
<evidence type="ECO:0008006" key="11">
    <source>
        <dbReference type="Google" id="ProtNLM"/>
    </source>
</evidence>
<keyword evidence="6 8" id="KW-0472">Membrane</keyword>
<evidence type="ECO:0000256" key="6">
    <source>
        <dbReference type="ARBA" id="ARBA00023136"/>
    </source>
</evidence>
<dbReference type="GO" id="GO:0005886">
    <property type="term" value="C:plasma membrane"/>
    <property type="evidence" value="ECO:0007669"/>
    <property type="project" value="UniProtKB-SubCell"/>
</dbReference>
<comment type="caution">
    <text evidence="9">The sequence shown here is derived from an EMBL/GenBank/DDBJ whole genome shotgun (WGS) entry which is preliminary data.</text>
</comment>
<accession>A0A1Y5EI85</accession>
<dbReference type="GO" id="GO:0022857">
    <property type="term" value="F:transmembrane transporter activity"/>
    <property type="evidence" value="ECO:0007669"/>
    <property type="project" value="InterPro"/>
</dbReference>
<evidence type="ECO:0000313" key="9">
    <source>
        <dbReference type="EMBL" id="OUR82361.1"/>
    </source>
</evidence>
<dbReference type="PANTHER" id="PTHR30558">
    <property type="entry name" value="EXBD MEMBRANE COMPONENT OF PMF-DRIVEN MACROMOLECULE IMPORT SYSTEM"/>
    <property type="match status" value="1"/>
</dbReference>
<dbReference type="AlphaFoldDB" id="A0A1Y5EI85"/>
<keyword evidence="7" id="KW-0813">Transport</keyword>
<reference evidence="10" key="1">
    <citation type="journal article" date="2017" name="Proc. Natl. Acad. Sci. U.S.A.">
        <title>Simulation of Deepwater Horizon oil plume reveals substrate specialization within a complex community of hydrocarbon degraders.</title>
        <authorList>
            <person name="Hu P."/>
            <person name="Dubinsky E.A."/>
            <person name="Probst A.J."/>
            <person name="Wang J."/>
            <person name="Sieber C.M.K."/>
            <person name="Tom L.M."/>
            <person name="Gardinali P."/>
            <person name="Banfield J.F."/>
            <person name="Atlas R.M."/>
            <person name="Andersen G.L."/>
        </authorList>
    </citation>
    <scope>NUCLEOTIDE SEQUENCE [LARGE SCALE GENOMIC DNA]</scope>
</reference>
<proteinExistence type="inferred from homology"/>
<keyword evidence="3" id="KW-1003">Cell membrane</keyword>
<evidence type="ECO:0000256" key="8">
    <source>
        <dbReference type="SAM" id="Phobius"/>
    </source>
</evidence>
<evidence type="ECO:0000256" key="3">
    <source>
        <dbReference type="ARBA" id="ARBA00022475"/>
    </source>
</evidence>
<dbReference type="Pfam" id="PF02472">
    <property type="entry name" value="ExbD"/>
    <property type="match status" value="1"/>
</dbReference>
<name>A0A1Y5EI85_COLPS</name>
<keyword evidence="7" id="KW-0653">Protein transport</keyword>